<dbReference type="EMBL" id="MG676225">
    <property type="protein sequence ID" value="AVR76154.1"/>
    <property type="molecule type" value="Genomic_DNA"/>
</dbReference>
<name>A0A2R4AM90_9CAUD</name>
<feature type="domain" description="Peptidase S74" evidence="3">
    <location>
        <begin position="399"/>
        <end position="493"/>
    </location>
</feature>
<organism evidence="4 5">
    <name type="scientific">Aeromonas phage AhSzw-1</name>
    <dbReference type="NCBI Taxonomy" id="2138299"/>
    <lineage>
        <taxon>Viruses</taxon>
        <taxon>Duplodnaviria</taxon>
        <taxon>Heunggongvirae</taxon>
        <taxon>Uroviricota</taxon>
        <taxon>Caudoviricetes</taxon>
        <taxon>Demerecviridae</taxon>
        <taxon>Shenzhenvirus</taxon>
        <taxon>Shenzhenvirus AhSzw1</taxon>
    </lineage>
</organism>
<evidence type="ECO:0000259" key="3">
    <source>
        <dbReference type="PROSITE" id="PS51688"/>
    </source>
</evidence>
<comment type="subcellular location">
    <subcellularLocation>
        <location evidence="1">Virion</location>
    </subcellularLocation>
</comment>
<keyword evidence="5" id="KW-1185">Reference proteome</keyword>
<protein>
    <submittedName>
        <fullName evidence="4">Large distal tail fiber subunit</fullName>
    </submittedName>
</protein>
<accession>A0A2R4AM90</accession>
<keyword evidence="2" id="KW-0946">Virion</keyword>
<dbReference type="InterPro" id="IPR030392">
    <property type="entry name" value="S74_ICA"/>
</dbReference>
<evidence type="ECO:0000313" key="5">
    <source>
        <dbReference type="Proteomes" id="UP000244342"/>
    </source>
</evidence>
<dbReference type="PROSITE" id="PS51688">
    <property type="entry name" value="ICA"/>
    <property type="match status" value="1"/>
</dbReference>
<dbReference type="Pfam" id="PF13884">
    <property type="entry name" value="Peptidase_S74"/>
    <property type="match status" value="1"/>
</dbReference>
<evidence type="ECO:0000256" key="1">
    <source>
        <dbReference type="ARBA" id="ARBA00004328"/>
    </source>
</evidence>
<gene>
    <name evidence="4" type="ORF">AhSzw1_118</name>
</gene>
<evidence type="ECO:0000313" key="4">
    <source>
        <dbReference type="EMBL" id="AVR76154.1"/>
    </source>
</evidence>
<dbReference type="Proteomes" id="UP000244342">
    <property type="component" value="Segment"/>
</dbReference>
<reference evidence="5" key="1">
    <citation type="submission" date="2017-12" db="EMBL/GenBank/DDBJ databases">
        <title>Genomic characterization of T5-related Aeromonas hydrophila phages AhSzq-1 and AhSzw-1 and proposal to be two new species.</title>
        <authorList>
            <person name="Yuan S."/>
            <person name="Chen L."/>
            <person name="Ma Y."/>
        </authorList>
    </citation>
    <scope>NUCLEOTIDE SEQUENCE [LARGE SCALE GENOMIC DNA]</scope>
</reference>
<proteinExistence type="predicted"/>
<evidence type="ECO:0000256" key="2">
    <source>
        <dbReference type="ARBA" id="ARBA00022732"/>
    </source>
</evidence>
<keyword evidence="2" id="KW-1227">Viral tail protein</keyword>
<dbReference type="GO" id="GO:0098015">
    <property type="term" value="C:virus tail"/>
    <property type="evidence" value="ECO:0007669"/>
    <property type="project" value="UniProtKB-KW"/>
</dbReference>
<sequence>MNKSGDTMTGELNVPRLNATSGVIRSKANNAGGIHIGGGSTYSEIAPILPTGTDPVWSYALRYYGENDWRIGTGSRIYHQSFNPTANDVGALPISGGRLTGLFYAKQAVIAESPDGKNWVGLEAPTDTTKPYISVKIDGTASKVIDFNSPTESTFLTGVATQQNFTCTNGSAGGFYLNNVNDGSKYKWGVLKGTGNEFSIANWTDSGVWNKNVIEINKDATETTVNTSLTVKSNVFNLGYSDNANQHVWFRRANGTERSLMWSDEDYLRIRHKEGNWFGIKQNGSVHTSATPPSMNEGVYNGTTVGGVWRRGQGVYHAKVAHQGSSWAPAFSMYFHDTEGYDGYYTLGHLSNAGASPGVYCLHFMDGAGNQNKAWTFNGSSGEFNSPGNGNFNDVYIRSDRRMKSDLVRVEGAVDKVTKLQAYSYNKHKSITDSDVVSREVGLIAQDLRMVLPEAVKEAEDTTLTISNSAVNALLVEAIKELKDEIDQLRRLINGT</sequence>